<reference evidence="2 3" key="1">
    <citation type="submission" date="2019-02" db="EMBL/GenBank/DDBJ databases">
        <title>Genomic Encyclopedia of Archaeal and Bacterial Type Strains, Phase II (KMG-II): from individual species to whole genera.</title>
        <authorList>
            <person name="Goeker M."/>
        </authorList>
    </citation>
    <scope>NUCLEOTIDE SEQUENCE [LARGE SCALE GENOMIC DNA]</scope>
    <source>
        <strain evidence="2 3">DSM 21411</strain>
    </source>
</reference>
<keyword evidence="3" id="KW-1185">Reference proteome</keyword>
<dbReference type="EMBL" id="SGXG01000001">
    <property type="protein sequence ID" value="RZS98012.1"/>
    <property type="molecule type" value="Genomic_DNA"/>
</dbReference>
<evidence type="ECO:0000313" key="3">
    <source>
        <dbReference type="Proteomes" id="UP000292209"/>
    </source>
</evidence>
<name>A0A4Q7PGH7_9BACT</name>
<dbReference type="AlphaFoldDB" id="A0A4Q7PGH7"/>
<proteinExistence type="predicted"/>
<accession>A0A4Q7PGH7</accession>
<evidence type="ECO:0000256" key="1">
    <source>
        <dbReference type="SAM" id="MobiDB-lite"/>
    </source>
</evidence>
<evidence type="ECO:0000313" key="2">
    <source>
        <dbReference type="EMBL" id="RZS98012.1"/>
    </source>
</evidence>
<evidence type="ECO:0008006" key="4">
    <source>
        <dbReference type="Google" id="ProtNLM"/>
    </source>
</evidence>
<organism evidence="2 3">
    <name type="scientific">Cecembia calidifontis</name>
    <dbReference type="NCBI Taxonomy" id="1187080"/>
    <lineage>
        <taxon>Bacteria</taxon>
        <taxon>Pseudomonadati</taxon>
        <taxon>Bacteroidota</taxon>
        <taxon>Cytophagia</taxon>
        <taxon>Cytophagales</taxon>
        <taxon>Cyclobacteriaceae</taxon>
        <taxon>Cecembia</taxon>
    </lineage>
</organism>
<gene>
    <name evidence="2" type="ORF">BC751_3641</name>
</gene>
<protein>
    <recommendedName>
        <fullName evidence="4">YD repeat-containing protein</fullName>
    </recommendedName>
</protein>
<feature type="compositionally biased region" description="Low complexity" evidence="1">
    <location>
        <begin position="234"/>
        <end position="248"/>
    </location>
</feature>
<sequence>MVNRLICLYIFKNRTLVKHYSFFRAVVPVLLFFTICPAKAQLPSGVQQQIQSLIPRPVQKSPNVAAMEKYGDYGVNLYHGLPEISIPVFEVTSGPLKLPISFTYHAAGFKYTDQATWAGLGWTVSAGGQISRSIQGKPDETGGTNSGYLNAVNNYNVTAPNCNDISYKEQLAMGISDREPDLFSYSFPGKTGKFYLSQNNEPPYLFPEAPISITRNGVNFFDITDEKGIRYRFGQSSSGSSARESTSTTGGGNTTAWHLVEIHSPDSDDVIQITYQTVGTVQLSDIEHNITVLDQCYTNSQTGLPCPNLDLTVTQVQTTSTTTQIGIDEIIFKTGKVKFVLGPNRLDLPFSTNVKRLDRIEIYRKEGNTFVLLKTYQLNNNSYFRNLANNQNLRLKLDGITVLDGAGTEINSYSFTYHTNNFSWNMPNHSTRRDWFGFFNGRNNSNLIPTTSIQYQQNTSSAVSNISIGGANREPDTTFLKEAVLRRITFPTGGYTEFQFEPHRYSDGGQTKYGGGLRVRRITSVTGSSQVMKEYRYGTSENGLGIKNFEQNGFFFHHTQRVRSSCALTPCDQELRSRMFFSNSVLGPGYEDSPVVYPTVTEYENGTNVNGKTEYVFDDNTHIGDPLFTVPYSNRTFRNSMSWARGKLTQKSVFNSSGSLVSRTQITYTLLKGQTKNVGQAGIQYITGTWQGGLMMNCTYLGSPFDGFTYHILNFPKTKGIYLESNRTETLYSGAGNHVTTYIKQYDPNYLQVLHDELRASSNPEAVVTKFRYPFNLVNTASNYTGTPNILKQMVLKNMIASPVEQYVITQNTNGSNQRIVSGQITTFRDIGFARYKADSIWMLETASPITSTGFALATTSTSVGWIIKDSRYRYRLSFTSYDSRGNITQISKVDAAPVAYLWAYDGAYAVGEFTNALSTQVAYTSFETNEKGGWTYSGQETILSLGEAKTGKNVYNLSSGAISRTVSGASTANRFKVSFWASTISGSQNWSFMGTTEALNTTWKLIEREVTSSGFSISGSNIYIDELRIAPLNSMPVTYTYHPSIGIQSAMDPRGRGTYYHYDHFGRLETVLNEDGNILSHNEYTYKK</sequence>
<dbReference type="Proteomes" id="UP000292209">
    <property type="component" value="Unassembled WGS sequence"/>
</dbReference>
<feature type="region of interest" description="Disordered" evidence="1">
    <location>
        <begin position="232"/>
        <end position="253"/>
    </location>
</feature>
<comment type="caution">
    <text evidence="2">The sequence shown here is derived from an EMBL/GenBank/DDBJ whole genome shotgun (WGS) entry which is preliminary data.</text>
</comment>